<gene>
    <name evidence="1" type="ORF">IV203_027745</name>
</gene>
<accession>A0A9K3LXL8</accession>
<dbReference type="OrthoDB" id="57380at2759"/>
<comment type="caution">
    <text evidence="1">The sequence shown here is derived from an EMBL/GenBank/DDBJ whole genome shotgun (WGS) entry which is preliminary data.</text>
</comment>
<reference evidence="1" key="2">
    <citation type="submission" date="2021-04" db="EMBL/GenBank/DDBJ databases">
        <authorList>
            <person name="Podell S."/>
        </authorList>
    </citation>
    <scope>NUCLEOTIDE SEQUENCE</scope>
    <source>
        <strain evidence="1">Hildebrandi</strain>
    </source>
</reference>
<evidence type="ECO:0000313" key="2">
    <source>
        <dbReference type="Proteomes" id="UP000693970"/>
    </source>
</evidence>
<dbReference type="Proteomes" id="UP000693970">
    <property type="component" value="Unassembled WGS sequence"/>
</dbReference>
<keyword evidence="2" id="KW-1185">Reference proteome</keyword>
<sequence>MSFSSEEALGIDLLHRQLPEGELPLNGAGWTGVTCSKVCNAPGILSEPKFECISKMDEDIGAMDGCYITAVTLRQLLIRAGFDGQGFNRRWGSTAMHPF</sequence>
<proteinExistence type="predicted"/>
<organism evidence="1 2">
    <name type="scientific">Nitzschia inconspicua</name>
    <dbReference type="NCBI Taxonomy" id="303405"/>
    <lineage>
        <taxon>Eukaryota</taxon>
        <taxon>Sar</taxon>
        <taxon>Stramenopiles</taxon>
        <taxon>Ochrophyta</taxon>
        <taxon>Bacillariophyta</taxon>
        <taxon>Bacillariophyceae</taxon>
        <taxon>Bacillariophycidae</taxon>
        <taxon>Bacillariales</taxon>
        <taxon>Bacillariaceae</taxon>
        <taxon>Nitzschia</taxon>
    </lineage>
</organism>
<protein>
    <submittedName>
        <fullName evidence="1">Uncharacterized protein</fullName>
    </submittedName>
</protein>
<dbReference type="EMBL" id="JAGRRH010000005">
    <property type="protein sequence ID" value="KAG7369999.1"/>
    <property type="molecule type" value="Genomic_DNA"/>
</dbReference>
<reference evidence="1" key="1">
    <citation type="journal article" date="2021" name="Sci. Rep.">
        <title>Diploid genomic architecture of Nitzschia inconspicua, an elite biomass production diatom.</title>
        <authorList>
            <person name="Oliver A."/>
            <person name="Podell S."/>
            <person name="Pinowska A."/>
            <person name="Traller J.C."/>
            <person name="Smith S.R."/>
            <person name="McClure R."/>
            <person name="Beliaev A."/>
            <person name="Bohutskyi P."/>
            <person name="Hill E.A."/>
            <person name="Rabines A."/>
            <person name="Zheng H."/>
            <person name="Allen L.Z."/>
            <person name="Kuo A."/>
            <person name="Grigoriev I.V."/>
            <person name="Allen A.E."/>
            <person name="Hazlebeck D."/>
            <person name="Allen E.E."/>
        </authorList>
    </citation>
    <scope>NUCLEOTIDE SEQUENCE</scope>
    <source>
        <strain evidence="1">Hildebrandi</strain>
    </source>
</reference>
<evidence type="ECO:0000313" key="1">
    <source>
        <dbReference type="EMBL" id="KAG7369999.1"/>
    </source>
</evidence>
<name>A0A9K3LXL8_9STRA</name>
<dbReference type="AlphaFoldDB" id="A0A9K3LXL8"/>